<feature type="chain" id="PRO_5001567359" description="Secreted protein" evidence="1">
    <location>
        <begin position="21"/>
        <end position="108"/>
    </location>
</feature>
<gene>
    <name evidence="2" type="ORF">EUGRSUZ_L00399</name>
</gene>
<sequence length="108" mass="12508">MDQLLHLVFLLVLLTQPVALSWCKIIVVQRFNPIKLRQIPIAHCRFSRAFPSFCLLDLGVDGEDITNFDCAFVQKIISMMFTYLRLRDKVVLLLLSGKNLSFLHNEMI</sequence>
<evidence type="ECO:0000256" key="1">
    <source>
        <dbReference type="SAM" id="SignalP"/>
    </source>
</evidence>
<keyword evidence="1" id="KW-0732">Signal</keyword>
<feature type="signal peptide" evidence="1">
    <location>
        <begin position="1"/>
        <end position="20"/>
    </location>
</feature>
<dbReference type="EMBL" id="KK198777">
    <property type="protein sequence ID" value="KCW45785.1"/>
    <property type="molecule type" value="Genomic_DNA"/>
</dbReference>
<protein>
    <recommendedName>
        <fullName evidence="3">Secreted protein</fullName>
    </recommendedName>
</protein>
<dbReference type="InParanoid" id="A0A058ZXL0"/>
<organism evidence="2">
    <name type="scientific">Eucalyptus grandis</name>
    <name type="common">Flooded gum</name>
    <dbReference type="NCBI Taxonomy" id="71139"/>
    <lineage>
        <taxon>Eukaryota</taxon>
        <taxon>Viridiplantae</taxon>
        <taxon>Streptophyta</taxon>
        <taxon>Embryophyta</taxon>
        <taxon>Tracheophyta</taxon>
        <taxon>Spermatophyta</taxon>
        <taxon>Magnoliopsida</taxon>
        <taxon>eudicotyledons</taxon>
        <taxon>Gunneridae</taxon>
        <taxon>Pentapetalae</taxon>
        <taxon>rosids</taxon>
        <taxon>malvids</taxon>
        <taxon>Myrtales</taxon>
        <taxon>Myrtaceae</taxon>
        <taxon>Myrtoideae</taxon>
        <taxon>Eucalypteae</taxon>
        <taxon>Eucalyptus</taxon>
    </lineage>
</organism>
<proteinExistence type="predicted"/>
<evidence type="ECO:0000313" key="2">
    <source>
        <dbReference type="EMBL" id="KCW45785.1"/>
    </source>
</evidence>
<name>A0A058ZXL0_EUCGR</name>
<dbReference type="Gramene" id="KCW45785">
    <property type="protein sequence ID" value="KCW45785"/>
    <property type="gene ID" value="EUGRSUZ_L00399"/>
</dbReference>
<reference evidence="2" key="1">
    <citation type="submission" date="2013-07" db="EMBL/GenBank/DDBJ databases">
        <title>The genome of Eucalyptus grandis.</title>
        <authorList>
            <person name="Schmutz J."/>
            <person name="Hayes R."/>
            <person name="Myburg A."/>
            <person name="Tuskan G."/>
            <person name="Grattapaglia D."/>
            <person name="Rokhsar D.S."/>
        </authorList>
    </citation>
    <scope>NUCLEOTIDE SEQUENCE</scope>
    <source>
        <tissue evidence="2">Leaf extractions</tissue>
    </source>
</reference>
<accession>A0A058ZXL0</accession>
<dbReference type="AlphaFoldDB" id="A0A058ZXL0"/>
<evidence type="ECO:0008006" key="3">
    <source>
        <dbReference type="Google" id="ProtNLM"/>
    </source>
</evidence>